<proteinExistence type="predicted"/>
<organism evidence="1 2">
    <name type="scientific">Rhodopseudomonas palustris</name>
    <dbReference type="NCBI Taxonomy" id="1076"/>
    <lineage>
        <taxon>Bacteria</taxon>
        <taxon>Pseudomonadati</taxon>
        <taxon>Pseudomonadota</taxon>
        <taxon>Alphaproteobacteria</taxon>
        <taxon>Hyphomicrobiales</taxon>
        <taxon>Nitrobacteraceae</taxon>
        <taxon>Rhodopseudomonas</taxon>
    </lineage>
</organism>
<protein>
    <submittedName>
        <fullName evidence="1">Uncharacterized protein</fullName>
    </submittedName>
</protein>
<accession>A0A933W0G8</accession>
<dbReference type="AlphaFoldDB" id="A0A933W0G8"/>
<dbReference type="EMBL" id="JACRJB010000014">
    <property type="protein sequence ID" value="MBI5128900.1"/>
    <property type="molecule type" value="Genomic_DNA"/>
</dbReference>
<evidence type="ECO:0000313" key="2">
    <source>
        <dbReference type="Proteomes" id="UP000782519"/>
    </source>
</evidence>
<comment type="caution">
    <text evidence="1">The sequence shown here is derived from an EMBL/GenBank/DDBJ whole genome shotgun (WGS) entry which is preliminary data.</text>
</comment>
<dbReference type="Proteomes" id="UP000782519">
    <property type="component" value="Unassembled WGS sequence"/>
</dbReference>
<name>A0A933W0G8_RHOPL</name>
<evidence type="ECO:0000313" key="1">
    <source>
        <dbReference type="EMBL" id="MBI5128900.1"/>
    </source>
</evidence>
<sequence length="48" mass="4911">MKSAMIAVGVVCLILLGGALAAWSGLYSVAAIAPANLAETGLLHWVMR</sequence>
<gene>
    <name evidence="1" type="ORF">HZA66_05620</name>
</gene>
<reference evidence="1" key="1">
    <citation type="submission" date="2020-07" db="EMBL/GenBank/DDBJ databases">
        <title>Huge and variable diversity of episymbiotic CPR bacteria and DPANN archaea in groundwater ecosystems.</title>
        <authorList>
            <person name="He C.Y."/>
            <person name="Keren R."/>
            <person name="Whittaker M."/>
            <person name="Farag I.F."/>
            <person name="Doudna J."/>
            <person name="Cate J.H.D."/>
            <person name="Banfield J.F."/>
        </authorList>
    </citation>
    <scope>NUCLEOTIDE SEQUENCE</scope>
    <source>
        <strain evidence="1">NC_groundwater_1818_Pr3_B-0.1um_66_35</strain>
    </source>
</reference>